<evidence type="ECO:0000256" key="8">
    <source>
        <dbReference type="ARBA" id="ARBA00023004"/>
    </source>
</evidence>
<dbReference type="InterPro" id="IPR058240">
    <property type="entry name" value="rSAM_sf"/>
</dbReference>
<evidence type="ECO:0000256" key="6">
    <source>
        <dbReference type="ARBA" id="ARBA00022723"/>
    </source>
</evidence>
<dbReference type="PANTHER" id="PTHR30538">
    <property type="entry name" value="LYSINE 2,3-AMINOMUTASE-RELATED"/>
    <property type="match status" value="1"/>
</dbReference>
<keyword evidence="9" id="KW-0411">Iron-sulfur</keyword>
<keyword evidence="6" id="KW-0479">Metal-binding</keyword>
<keyword evidence="7 10" id="KW-0663">Pyridoxal phosphate</keyword>
<reference evidence="11 12" key="1">
    <citation type="journal article" date="2013" name="Genome Announc.">
        <title>Draft genome sequences for three mercury-methylating, sulfate-reducing bacteria.</title>
        <authorList>
            <person name="Brown S.D."/>
            <person name="Hurt R.A.Jr."/>
            <person name="Gilmour C.C."/>
            <person name="Elias D.A."/>
        </authorList>
    </citation>
    <scope>NUCLEOTIDE SEQUENCE [LARGE SCALE GENOMIC DNA]</scope>
    <source>
        <strain evidence="11 12">DSM 2059</strain>
    </source>
</reference>
<accession>S7TKR4</accession>
<dbReference type="STRING" id="897.B2D07_07455"/>
<dbReference type="eggNOG" id="COG1509">
    <property type="taxonomic scope" value="Bacteria"/>
</dbReference>
<dbReference type="InterPro" id="IPR007197">
    <property type="entry name" value="rSAM"/>
</dbReference>
<keyword evidence="5" id="KW-0949">S-adenosyl-L-methionine</keyword>
<comment type="cofactor">
    <cofactor evidence="2">
        <name>[4Fe-4S] cluster</name>
        <dbReference type="ChEBI" id="CHEBI:49883"/>
    </cofactor>
</comment>
<dbReference type="Gene3D" id="3.20.20.70">
    <property type="entry name" value="Aldolase class I"/>
    <property type="match status" value="1"/>
</dbReference>
<dbReference type="GO" id="GO:0046872">
    <property type="term" value="F:metal ion binding"/>
    <property type="evidence" value="ECO:0007669"/>
    <property type="project" value="UniProtKB-KW"/>
</dbReference>
<dbReference type="SUPFAM" id="SSF102114">
    <property type="entry name" value="Radical SAM enzymes"/>
    <property type="match status" value="1"/>
</dbReference>
<comment type="cofactor">
    <cofactor evidence="1 10">
        <name>pyridoxal 5'-phosphate</name>
        <dbReference type="ChEBI" id="CHEBI:597326"/>
    </cofactor>
</comment>
<evidence type="ECO:0000256" key="3">
    <source>
        <dbReference type="ARBA" id="ARBA00008703"/>
    </source>
</evidence>
<comment type="caution">
    <text evidence="11">The sequence shown here is derived from an EMBL/GenBank/DDBJ whole genome shotgun (WGS) entry which is preliminary data.</text>
</comment>
<dbReference type="SFLD" id="SFLDG01070">
    <property type="entry name" value="PLP-dependent"/>
    <property type="match status" value="1"/>
</dbReference>
<evidence type="ECO:0000256" key="5">
    <source>
        <dbReference type="ARBA" id="ARBA00022691"/>
    </source>
</evidence>
<sequence length="439" mass="50033">MRRIRAVGRVLPFRVNNYVVNELIDWDNVPEDPIFQLTFPQPNMLSEGNLSRLLDMDHAGKSIAAVDREVSRIQREMNPHPARQMELNVPVMDGRRLEGLQHKYKETVLVFPRQGQTCHAFCTYCFRWAQFCGIEKLHFACNDPLVLPRYLKAHPEVTDVLFTGGDPMVMRAKVLRPYIDALRGLGTDHPLTIRFGTKALAYWPYRFLTDRDAGELMELFEDIAALGHQPAIMAHFSHDRELETPAVEQAMRRLQSAGAVIRCQGPLVRHVNDDAGTWARMWRRQVRLGAIPYYMFVARNTGPKAYFRVPLAQTYRIFSEAYGQVSGLCRTVRGPSMSATPGKIAVQGIAELLSEKVFVLKFIQGRDPSWVNRVFFARYAPDAAWFDELEPALGDKKFFFESGLDRITAEKAMDLVPPPRALSGMNDRIGSGTLLRWVH</sequence>
<dbReference type="PANTHER" id="PTHR30538:SF0">
    <property type="entry name" value="L-LYSINE 2,3-AMINOMUTASE AQ_1632-RELATED"/>
    <property type="match status" value="1"/>
</dbReference>
<feature type="modified residue" description="N6-(pyridoxal phosphate)lysine" evidence="10">
    <location>
        <position position="343"/>
    </location>
</feature>
<evidence type="ECO:0000256" key="1">
    <source>
        <dbReference type="ARBA" id="ARBA00001933"/>
    </source>
</evidence>
<dbReference type="GO" id="GO:0003824">
    <property type="term" value="F:catalytic activity"/>
    <property type="evidence" value="ECO:0007669"/>
    <property type="project" value="InterPro"/>
</dbReference>
<dbReference type="GO" id="GO:0051539">
    <property type="term" value="F:4 iron, 4 sulfur cluster binding"/>
    <property type="evidence" value="ECO:0007669"/>
    <property type="project" value="UniProtKB-KW"/>
</dbReference>
<dbReference type="InterPro" id="IPR013785">
    <property type="entry name" value="Aldolase_TIM"/>
</dbReference>
<evidence type="ECO:0000256" key="9">
    <source>
        <dbReference type="ARBA" id="ARBA00023014"/>
    </source>
</evidence>
<organism evidence="11 12">
    <name type="scientific">Desulfococcus multivorans DSM 2059</name>
    <dbReference type="NCBI Taxonomy" id="1121405"/>
    <lineage>
        <taxon>Bacteria</taxon>
        <taxon>Pseudomonadati</taxon>
        <taxon>Thermodesulfobacteriota</taxon>
        <taxon>Desulfobacteria</taxon>
        <taxon>Desulfobacterales</taxon>
        <taxon>Desulfococcaceae</taxon>
        <taxon>Desulfococcus</taxon>
    </lineage>
</organism>
<proteinExistence type="inferred from homology"/>
<evidence type="ECO:0000256" key="10">
    <source>
        <dbReference type="PIRSR" id="PIRSR603739-50"/>
    </source>
</evidence>
<dbReference type="AlphaFoldDB" id="S7TKR4"/>
<gene>
    <name evidence="11" type="ORF">dsmv_2988</name>
</gene>
<comment type="similarity">
    <text evidence="3">Belongs to the radical SAM superfamily. KamA family.</text>
</comment>
<evidence type="ECO:0000256" key="7">
    <source>
        <dbReference type="ARBA" id="ARBA00022898"/>
    </source>
</evidence>
<evidence type="ECO:0000313" key="11">
    <source>
        <dbReference type="EMBL" id="EPR37777.1"/>
    </source>
</evidence>
<keyword evidence="8" id="KW-0408">Iron</keyword>
<dbReference type="PATRIC" id="fig|1121405.3.peg.3065"/>
<evidence type="ECO:0000313" key="12">
    <source>
        <dbReference type="Proteomes" id="UP000014977"/>
    </source>
</evidence>
<name>S7TKR4_DESML</name>
<evidence type="ECO:0000256" key="2">
    <source>
        <dbReference type="ARBA" id="ARBA00001966"/>
    </source>
</evidence>
<evidence type="ECO:0000256" key="4">
    <source>
        <dbReference type="ARBA" id="ARBA00022485"/>
    </source>
</evidence>
<protein>
    <submittedName>
        <fullName evidence="11">Radical SAM domain-containing protein</fullName>
    </submittedName>
</protein>
<dbReference type="InterPro" id="IPR003739">
    <property type="entry name" value="Lys_aminomutase/Glu_NH3_mut"/>
</dbReference>
<dbReference type="EMBL" id="ATHJ01000099">
    <property type="protein sequence ID" value="EPR37777.1"/>
    <property type="molecule type" value="Genomic_DNA"/>
</dbReference>
<dbReference type="SFLD" id="SFLDS00029">
    <property type="entry name" value="Radical_SAM"/>
    <property type="match status" value="1"/>
</dbReference>
<keyword evidence="12" id="KW-1185">Reference proteome</keyword>
<keyword evidence="4" id="KW-0004">4Fe-4S</keyword>
<dbReference type="RefSeq" id="WP_020878055.1">
    <property type="nucleotide sequence ID" value="NZ_ATHJ01000099.1"/>
</dbReference>
<dbReference type="Proteomes" id="UP000014977">
    <property type="component" value="Unassembled WGS sequence"/>
</dbReference>